<dbReference type="GeneID" id="96009321"/>
<name>A0AB34KIW8_9PEZI</name>
<evidence type="ECO:0000313" key="4">
    <source>
        <dbReference type="Proteomes" id="UP000803884"/>
    </source>
</evidence>
<feature type="compositionally biased region" description="Basic and acidic residues" evidence="1">
    <location>
        <begin position="49"/>
        <end position="59"/>
    </location>
</feature>
<feature type="region of interest" description="Disordered" evidence="1">
    <location>
        <begin position="26"/>
        <end position="70"/>
    </location>
</feature>
<feature type="compositionally biased region" description="Low complexity" evidence="1">
    <location>
        <begin position="26"/>
        <end position="35"/>
    </location>
</feature>
<protein>
    <recommendedName>
        <fullName evidence="5">Transglycosylase SLT domain-containing protein</fullName>
    </recommendedName>
</protein>
<evidence type="ECO:0000256" key="1">
    <source>
        <dbReference type="SAM" id="MobiDB-lite"/>
    </source>
</evidence>
<feature type="compositionally biased region" description="Basic residues" evidence="1">
    <location>
        <begin position="229"/>
        <end position="238"/>
    </location>
</feature>
<feature type="compositionally biased region" description="Low complexity" evidence="1">
    <location>
        <begin position="204"/>
        <end position="220"/>
    </location>
</feature>
<evidence type="ECO:0000256" key="2">
    <source>
        <dbReference type="SAM" id="Phobius"/>
    </source>
</evidence>
<feature type="region of interest" description="Disordered" evidence="1">
    <location>
        <begin position="125"/>
        <end position="251"/>
    </location>
</feature>
<accession>A0AB34KIW8</accession>
<feature type="compositionally biased region" description="Polar residues" evidence="1">
    <location>
        <begin position="145"/>
        <end position="163"/>
    </location>
</feature>
<comment type="caution">
    <text evidence="3">The sequence shown here is derived from an EMBL/GenBank/DDBJ whole genome shotgun (WGS) entry which is preliminary data.</text>
</comment>
<proteinExistence type="predicted"/>
<evidence type="ECO:0008006" key="5">
    <source>
        <dbReference type="Google" id="ProtNLM"/>
    </source>
</evidence>
<dbReference type="Proteomes" id="UP000803884">
    <property type="component" value="Unassembled WGS sequence"/>
</dbReference>
<organism evidence="3 4">
    <name type="scientific">Cladosporium halotolerans</name>
    <dbReference type="NCBI Taxonomy" id="1052096"/>
    <lineage>
        <taxon>Eukaryota</taxon>
        <taxon>Fungi</taxon>
        <taxon>Dikarya</taxon>
        <taxon>Ascomycota</taxon>
        <taxon>Pezizomycotina</taxon>
        <taxon>Dothideomycetes</taxon>
        <taxon>Dothideomycetidae</taxon>
        <taxon>Cladosporiales</taxon>
        <taxon>Cladosporiaceae</taxon>
        <taxon>Cladosporium</taxon>
    </lineage>
</organism>
<sequence>MDRQYPDYPQYDYRRPWTYHSASPSAPLASLYGSSQPARPEPVASARPPQERRRSERWTGPRAIKRSIPHNGATCDNRFCNEPDISPDERLCPGPKGLNLCAKCYKRFKIERRRAMEGRRAVTDEWMRPRRPRSVPREPSPETLPRSQTPYLKSEVPASSVQEAPSPVDEKRVSWNINESDEQLPIPETRGREPTKHASPLIAPSSPSEKSSLHSVSSVSLREHDRHTSRSPRKHRSRGRDDRRYPRHSRARTASTFDEAEYFKYGRMEENRDDYDRRCCCSFWSRRRKCVVFGGIPLSVIVLIIIIAVAATVSRKSGFKYTPSTAQVNNTAAFESGGATRKSVNDTSVGIGAGTDSYTYYQGNASNFPPASRWVSFDDMWTANLDTFKYSCGWLDRGADNTPAMIADMHAAIQDRANASLVDQRIILATVIQETNGCPRVAHTTSSGGTRNPGLMQSHNGHEYDPKHSRLSILLMIQDGTQGTEHGWGLVDNLNTYGNPYKAMRGYNSGYVPNSGDLSEKAGATACYVSDIANRLTGWVRAESKCPDNTE</sequence>
<keyword evidence="2" id="KW-0812">Transmembrane</keyword>
<keyword evidence="2" id="KW-1133">Transmembrane helix</keyword>
<evidence type="ECO:0000313" key="3">
    <source>
        <dbReference type="EMBL" id="KAL1583248.1"/>
    </source>
</evidence>
<keyword evidence="4" id="KW-1185">Reference proteome</keyword>
<gene>
    <name evidence="3" type="ORF">WHR41_07879</name>
</gene>
<dbReference type="RefSeq" id="XP_069226355.1">
    <property type="nucleotide sequence ID" value="XM_069376483.1"/>
</dbReference>
<keyword evidence="2" id="KW-0472">Membrane</keyword>
<reference evidence="3 4" key="1">
    <citation type="journal article" date="2020" name="Microbiol. Resour. Announc.">
        <title>Draft Genome Sequence of a Cladosporium Species Isolated from the Mesophotic Ascidian Didemnum maculosum.</title>
        <authorList>
            <person name="Gioti A."/>
            <person name="Siaperas R."/>
            <person name="Nikolaivits E."/>
            <person name="Le Goff G."/>
            <person name="Ouazzani J."/>
            <person name="Kotoulas G."/>
            <person name="Topakas E."/>
        </authorList>
    </citation>
    <scope>NUCLEOTIDE SEQUENCE [LARGE SCALE GENOMIC DNA]</scope>
    <source>
        <strain evidence="3 4">TM138-S3</strain>
    </source>
</reference>
<dbReference type="EMBL" id="JAAQHG020000037">
    <property type="protein sequence ID" value="KAL1583248.1"/>
    <property type="molecule type" value="Genomic_DNA"/>
</dbReference>
<dbReference type="AlphaFoldDB" id="A0AB34KIW8"/>
<feature type="transmembrane region" description="Helical" evidence="2">
    <location>
        <begin position="291"/>
        <end position="313"/>
    </location>
</feature>